<accession>A0A915Z9W3</accession>
<evidence type="ECO:0000313" key="1">
    <source>
        <dbReference type="EMBL" id="CAB5368641.1"/>
    </source>
</evidence>
<dbReference type="Proteomes" id="UP000684084">
    <property type="component" value="Unassembled WGS sequence"/>
</dbReference>
<protein>
    <submittedName>
        <fullName evidence="1">Uncharacterized protein</fullName>
    </submittedName>
</protein>
<evidence type="ECO:0000313" key="2">
    <source>
        <dbReference type="Proteomes" id="UP000684084"/>
    </source>
</evidence>
<reference evidence="1" key="1">
    <citation type="submission" date="2020-05" db="EMBL/GenBank/DDBJ databases">
        <authorList>
            <person name="Rincon C."/>
            <person name="Sanders R I."/>
            <person name="Robbins C."/>
            <person name="Chaturvedi A."/>
        </authorList>
    </citation>
    <scope>NUCLEOTIDE SEQUENCE</scope>
    <source>
        <strain evidence="1">CHB12</strain>
    </source>
</reference>
<comment type="caution">
    <text evidence="1">The sequence shown here is derived from an EMBL/GenBank/DDBJ whole genome shotgun (WGS) entry which is preliminary data.</text>
</comment>
<dbReference type="OrthoDB" id="2441004at2759"/>
<proteinExistence type="predicted"/>
<sequence>MNFLKFSDGDFGMKKEKVSATEYIFDFDSNDMSAEVLEFLCQWPTHKRFRQATLPTQDEIYGAIRIAYLNAEKFARLVALSKSETSLCPFVYIDNSHLDAEQEHAEVNTAINFNPLISENDQLCDVAKEVTQTAFINQHKELHSYVNDDNIFGEYDELGGLNEDLELCASRSNDQMDNLSKINSNEIIYLLNHQKSATIPTISANLRSSYSIIIMNWISAFNLDEDSRNRIERNAANELNNSRDADVSEECQLEDYGLVIMYIGKKLCVGRILAKYQKISDQHAYICSGVDSVDSLSFISIILYRHLSGSYFTCQSPTGGNLFVHLSFKNVVYYLGKVFSFNATNYEMLILDINDSKIFSFFQQQEVIEILKTIYN</sequence>
<organism evidence="1 2">
    <name type="scientific">Rhizophagus irregularis</name>
    <dbReference type="NCBI Taxonomy" id="588596"/>
    <lineage>
        <taxon>Eukaryota</taxon>
        <taxon>Fungi</taxon>
        <taxon>Fungi incertae sedis</taxon>
        <taxon>Mucoromycota</taxon>
        <taxon>Glomeromycotina</taxon>
        <taxon>Glomeromycetes</taxon>
        <taxon>Glomerales</taxon>
        <taxon>Glomeraceae</taxon>
        <taxon>Rhizophagus</taxon>
    </lineage>
</organism>
<dbReference type="VEuPathDB" id="FungiDB:RhiirFUN_019065"/>
<gene>
    <name evidence="1" type="ORF">CHRIB12_LOCUS11850</name>
</gene>
<name>A0A915Z9W3_9GLOM</name>
<dbReference type="EMBL" id="CAGKOT010000025">
    <property type="protein sequence ID" value="CAB5368641.1"/>
    <property type="molecule type" value="Genomic_DNA"/>
</dbReference>
<dbReference type="AlphaFoldDB" id="A0A915Z9W3"/>